<feature type="domain" description="Methyltransferase FkbM" evidence="1">
    <location>
        <begin position="82"/>
        <end position="237"/>
    </location>
</feature>
<keyword evidence="3" id="KW-1185">Reference proteome</keyword>
<evidence type="ECO:0000313" key="2">
    <source>
        <dbReference type="EMBL" id="PSL44942.1"/>
    </source>
</evidence>
<accession>A0A2P8HFC7</accession>
<dbReference type="EMBL" id="PYAW01000005">
    <property type="protein sequence ID" value="PSL44942.1"/>
    <property type="molecule type" value="Genomic_DNA"/>
</dbReference>
<dbReference type="Proteomes" id="UP000240971">
    <property type="component" value="Unassembled WGS sequence"/>
</dbReference>
<sequence>MGLISDNLGKIKQVFSNKFYREYFRLYRKHYGQQIQQIAPASFLHYDINIVDGSSFVYQYKEIFFSRVYQFESSNKIPVIFDCGANIGLSCIYFKSLYPEARITAFEADPFIAGVLSSNISKNNLSAITVVAKAVWTNEESITFYSDNADGGNVFGGNAGGTKVNVPTVRLRSMLEQEGTIDFLKMDIEGAEIAVIKDCDGALSGVDNIFIEYHSFNKTPQGLGEILETLQRNGFRYFIESATERAMPFINKATGEVMDMQLNIFAYKI</sequence>
<comment type="caution">
    <text evidence="2">The sequence shown here is derived from an EMBL/GenBank/DDBJ whole genome shotgun (WGS) entry which is preliminary data.</text>
</comment>
<dbReference type="GO" id="GO:0032259">
    <property type="term" value="P:methylation"/>
    <property type="evidence" value="ECO:0007669"/>
    <property type="project" value="UniProtKB-KW"/>
</dbReference>
<keyword evidence="2" id="KW-0489">Methyltransferase</keyword>
<keyword evidence="2" id="KW-0808">Transferase</keyword>
<reference evidence="2 3" key="1">
    <citation type="submission" date="2018-03" db="EMBL/GenBank/DDBJ databases">
        <title>Genomic Encyclopedia of Archaeal and Bacterial Type Strains, Phase II (KMG-II): from individual species to whole genera.</title>
        <authorList>
            <person name="Goeker M."/>
        </authorList>
    </citation>
    <scope>NUCLEOTIDE SEQUENCE [LARGE SCALE GENOMIC DNA]</scope>
    <source>
        <strain evidence="2 3">DSM 24859</strain>
    </source>
</reference>
<dbReference type="Gene3D" id="3.40.50.150">
    <property type="entry name" value="Vaccinia Virus protein VP39"/>
    <property type="match status" value="1"/>
</dbReference>
<name>A0A2P8HFC7_CHINA</name>
<dbReference type="AlphaFoldDB" id="A0A2P8HFC7"/>
<evidence type="ECO:0000313" key="3">
    <source>
        <dbReference type="Proteomes" id="UP000240971"/>
    </source>
</evidence>
<proteinExistence type="predicted"/>
<dbReference type="InterPro" id="IPR029063">
    <property type="entry name" value="SAM-dependent_MTases_sf"/>
</dbReference>
<dbReference type="NCBIfam" id="TIGR01444">
    <property type="entry name" value="fkbM_fam"/>
    <property type="match status" value="1"/>
</dbReference>
<evidence type="ECO:0000259" key="1">
    <source>
        <dbReference type="Pfam" id="PF05050"/>
    </source>
</evidence>
<dbReference type="PANTHER" id="PTHR34203:SF15">
    <property type="entry name" value="SLL1173 PROTEIN"/>
    <property type="match status" value="1"/>
</dbReference>
<dbReference type="PANTHER" id="PTHR34203">
    <property type="entry name" value="METHYLTRANSFERASE, FKBM FAMILY PROTEIN"/>
    <property type="match status" value="1"/>
</dbReference>
<dbReference type="GO" id="GO:0008168">
    <property type="term" value="F:methyltransferase activity"/>
    <property type="evidence" value="ECO:0007669"/>
    <property type="project" value="UniProtKB-KW"/>
</dbReference>
<dbReference type="SUPFAM" id="SSF53335">
    <property type="entry name" value="S-adenosyl-L-methionine-dependent methyltransferases"/>
    <property type="match status" value="1"/>
</dbReference>
<dbReference type="OrthoDB" id="9785375at2"/>
<dbReference type="InterPro" id="IPR006342">
    <property type="entry name" value="FkbM_mtfrase"/>
</dbReference>
<dbReference type="InterPro" id="IPR052514">
    <property type="entry name" value="SAM-dependent_MTase"/>
</dbReference>
<dbReference type="Pfam" id="PF05050">
    <property type="entry name" value="Methyltransf_21"/>
    <property type="match status" value="1"/>
</dbReference>
<organism evidence="2 3">
    <name type="scientific">Chitinophaga niastensis</name>
    <dbReference type="NCBI Taxonomy" id="536980"/>
    <lineage>
        <taxon>Bacteria</taxon>
        <taxon>Pseudomonadati</taxon>
        <taxon>Bacteroidota</taxon>
        <taxon>Chitinophagia</taxon>
        <taxon>Chitinophagales</taxon>
        <taxon>Chitinophagaceae</taxon>
        <taxon>Chitinophaga</taxon>
    </lineage>
</organism>
<dbReference type="RefSeq" id="WP_106530363.1">
    <property type="nucleotide sequence ID" value="NZ_PYAW01000005.1"/>
</dbReference>
<gene>
    <name evidence="2" type="ORF">CLV51_105315</name>
</gene>
<protein>
    <submittedName>
        <fullName evidence="2">FkbM family methyltransferase</fullName>
    </submittedName>
</protein>